<reference evidence="1" key="1">
    <citation type="submission" date="2013-07" db="EMBL/GenBank/DDBJ databases">
        <title>The genome of Eucalyptus grandis.</title>
        <authorList>
            <person name="Schmutz J."/>
            <person name="Hayes R."/>
            <person name="Myburg A."/>
            <person name="Tuskan G."/>
            <person name="Grattapaglia D."/>
            <person name="Rokhsar D.S."/>
        </authorList>
    </citation>
    <scope>NUCLEOTIDE SEQUENCE</scope>
    <source>
        <tissue evidence="1">Leaf extractions</tissue>
    </source>
</reference>
<dbReference type="STRING" id="71139.A0A059DC09"/>
<organism evidence="1">
    <name type="scientific">Eucalyptus grandis</name>
    <name type="common">Flooded gum</name>
    <dbReference type="NCBI Taxonomy" id="71139"/>
    <lineage>
        <taxon>Eukaryota</taxon>
        <taxon>Viridiplantae</taxon>
        <taxon>Streptophyta</taxon>
        <taxon>Embryophyta</taxon>
        <taxon>Tracheophyta</taxon>
        <taxon>Spermatophyta</taxon>
        <taxon>Magnoliopsida</taxon>
        <taxon>eudicotyledons</taxon>
        <taxon>Gunneridae</taxon>
        <taxon>Pentapetalae</taxon>
        <taxon>rosids</taxon>
        <taxon>malvids</taxon>
        <taxon>Myrtales</taxon>
        <taxon>Myrtaceae</taxon>
        <taxon>Myrtoideae</taxon>
        <taxon>Eucalypteae</taxon>
        <taxon>Eucalyptus</taxon>
    </lineage>
</organism>
<gene>
    <name evidence="1" type="ORF">EUGRSUZ_A00677</name>
</gene>
<protein>
    <recommendedName>
        <fullName evidence="2">DNA (cytosine-5)-methyltransferase 1 replication foci domain-containing protein</fullName>
    </recommendedName>
</protein>
<sequence length="224" mass="25604">MASSGDEAGKEETVSTYFFKDLDDELVSFAVLPVRWTDGDGSEEHAVAGVAAEETVFLHRTADNGLRKIYREVKSWRFDLGRLRLSKDNIWFKLDKPRRRFRDTIRTVLITLHCLHYARNHSDASREALWEHLAITWVRPSAMDLQDHMALIKEAMRRDDALAKSKVLSKFMEEKTRDKSKAGEHVAKPIFIADDPKDVGMVDVEDKTAEVDDCFNSVCALCDD</sequence>
<feature type="non-terminal residue" evidence="1">
    <location>
        <position position="224"/>
    </location>
</feature>
<evidence type="ECO:0008006" key="2">
    <source>
        <dbReference type="Google" id="ProtNLM"/>
    </source>
</evidence>
<dbReference type="Gramene" id="KCW88293">
    <property type="protein sequence ID" value="KCW88293"/>
    <property type="gene ID" value="EUGRSUZ_A00677"/>
</dbReference>
<evidence type="ECO:0000313" key="1">
    <source>
        <dbReference type="EMBL" id="KCW88293.1"/>
    </source>
</evidence>
<name>A0A059DC09_EUCGR</name>
<dbReference type="EMBL" id="KK198753">
    <property type="protein sequence ID" value="KCW88293.1"/>
    <property type="molecule type" value="Genomic_DNA"/>
</dbReference>
<dbReference type="OMA" id="RWATHIV"/>
<dbReference type="AlphaFoldDB" id="A0A059DC09"/>
<dbReference type="InParanoid" id="A0A059DC09"/>
<proteinExistence type="predicted"/>
<dbReference type="PANTHER" id="PTHR46235">
    <property type="entry name" value="PHD FINGER-CONTAINING PROTEIN DDB_G0268158"/>
    <property type="match status" value="1"/>
</dbReference>
<dbReference type="PANTHER" id="PTHR46235:SF3">
    <property type="entry name" value="PHD FINGER-CONTAINING PROTEIN DDB_G0268158"/>
    <property type="match status" value="1"/>
</dbReference>
<accession>A0A059DC09</accession>